<keyword evidence="5" id="KW-1185">Reference proteome</keyword>
<feature type="region of interest" description="Disordered" evidence="2">
    <location>
        <begin position="261"/>
        <end position="281"/>
    </location>
</feature>
<organism evidence="4 5">
    <name type="scientific">Undibacterium pigrum</name>
    <dbReference type="NCBI Taxonomy" id="401470"/>
    <lineage>
        <taxon>Bacteria</taxon>
        <taxon>Pseudomonadati</taxon>
        <taxon>Pseudomonadota</taxon>
        <taxon>Betaproteobacteria</taxon>
        <taxon>Burkholderiales</taxon>
        <taxon>Oxalobacteraceae</taxon>
        <taxon>Undibacterium</taxon>
    </lineage>
</organism>
<comment type="caution">
    <text evidence="4">The sequence shown here is derived from an EMBL/GenBank/DDBJ whole genome shotgun (WGS) entry which is preliminary data.</text>
</comment>
<protein>
    <submittedName>
        <fullName evidence="4">Uncharacterized protein</fullName>
    </submittedName>
</protein>
<feature type="coiled-coil region" evidence="1">
    <location>
        <begin position="485"/>
        <end position="512"/>
    </location>
</feature>
<name>A0A318JDE8_9BURK</name>
<accession>A0A318JDE8</accession>
<evidence type="ECO:0000313" key="5">
    <source>
        <dbReference type="Proteomes" id="UP000247792"/>
    </source>
</evidence>
<sequence>MIKAPRGIALLLSTLALISLHSFAGDGEDPEARPPTRIVNAPTLDSIGGDAVEVFFSKSTADGNKTLYYTNPFFKADFVKFKSDVAKACTSGVAASTVKTVGLPVAFWSNNYKIELASKLSAELGVPINPNSILVYPHFQIVIRLVIDEKSRILWKNPSDPMNREAAMPNRTTVGFSSEIINVRGNCSELLEIGQNPQWIKADMYSKNDTATLDMVSIKYDSVIENLTSLDGSIDSSQGGGIVVSTRSEGNYGRSGFSLLGPASKNTGGGSTTNSTTSTDTRTRFVSESFVNSVARKAATQFQATSFIESTMMSVGEVSDKLAKFVLENAVEEKAIIKKIGEDQWAVIVQGTTYALPKDSVDILMSGKPGFRSKLDATSDMSLDYEGVKAGEKRSEGAEFDTKDDISWKFTGNDWVPTTVRLRVVNLSTLRLKTQATESVVRIARKTHLIATELRPIGNVATEWRTWAQRTGAAEKRIDEQVTALEVERGRLKELNDKYAALTTRLAQAEGRIIPLENKFNADNELNKKIAACGANGPRYSWNRGECVYTPRDR</sequence>
<dbReference type="EMBL" id="QJKB01000001">
    <property type="protein sequence ID" value="PXX46961.1"/>
    <property type="molecule type" value="Genomic_DNA"/>
</dbReference>
<evidence type="ECO:0000256" key="3">
    <source>
        <dbReference type="SAM" id="SignalP"/>
    </source>
</evidence>
<dbReference type="RefSeq" id="WP_110253394.1">
    <property type="nucleotide sequence ID" value="NZ_QJKB01000001.1"/>
</dbReference>
<feature type="signal peptide" evidence="3">
    <location>
        <begin position="1"/>
        <end position="24"/>
    </location>
</feature>
<gene>
    <name evidence="4" type="ORF">DFR42_101537</name>
</gene>
<dbReference type="AlphaFoldDB" id="A0A318JDE8"/>
<feature type="chain" id="PRO_5016256190" evidence="3">
    <location>
        <begin position="25"/>
        <end position="554"/>
    </location>
</feature>
<evidence type="ECO:0000313" key="4">
    <source>
        <dbReference type="EMBL" id="PXX46961.1"/>
    </source>
</evidence>
<reference evidence="4 5" key="1">
    <citation type="submission" date="2018-05" db="EMBL/GenBank/DDBJ databases">
        <title>Genomic Encyclopedia of Type Strains, Phase IV (KMG-IV): sequencing the most valuable type-strain genomes for metagenomic binning, comparative biology and taxonomic classification.</title>
        <authorList>
            <person name="Goeker M."/>
        </authorList>
    </citation>
    <scope>NUCLEOTIDE SEQUENCE [LARGE SCALE GENOMIC DNA]</scope>
    <source>
        <strain evidence="4 5">DSM 19792</strain>
    </source>
</reference>
<evidence type="ECO:0000256" key="2">
    <source>
        <dbReference type="SAM" id="MobiDB-lite"/>
    </source>
</evidence>
<dbReference type="Proteomes" id="UP000247792">
    <property type="component" value="Unassembled WGS sequence"/>
</dbReference>
<keyword evidence="3" id="KW-0732">Signal</keyword>
<proteinExistence type="predicted"/>
<keyword evidence="1" id="KW-0175">Coiled coil</keyword>
<evidence type="ECO:0000256" key="1">
    <source>
        <dbReference type="SAM" id="Coils"/>
    </source>
</evidence>